<dbReference type="EMBL" id="JAAMPU010000106">
    <property type="protein sequence ID" value="NMH28504.1"/>
    <property type="molecule type" value="Genomic_DNA"/>
</dbReference>
<protein>
    <submittedName>
        <fullName evidence="1">Uncharacterized protein</fullName>
    </submittedName>
</protein>
<evidence type="ECO:0000313" key="2">
    <source>
        <dbReference type="Proteomes" id="UP000712080"/>
    </source>
</evidence>
<sequence length="191" mass="21978">MLVKFTESIIDDFKIPSFEINEGEILILKIPGGTKFQGLVKKICEHIKDKNPTFTYVEHHNSRTFLERIFPLTVRRYLKNSDLNSESIQKIGEAHFLNPDMKFQNLGGTSRRKISLFKTLSYTKNIMIDLVGVDPKGGIEIYGILKENMRNKGSVILFDHFNEFQDDCSKFIEVEYTGMPNGETLLKHEGD</sequence>
<organism evidence="1 2">
    <name type="scientific">Flavobacterium silvaticum</name>
    <dbReference type="NCBI Taxonomy" id="1852020"/>
    <lineage>
        <taxon>Bacteria</taxon>
        <taxon>Pseudomonadati</taxon>
        <taxon>Bacteroidota</taxon>
        <taxon>Flavobacteriia</taxon>
        <taxon>Flavobacteriales</taxon>
        <taxon>Flavobacteriaceae</taxon>
        <taxon>Flavobacterium</taxon>
    </lineage>
</organism>
<dbReference type="AlphaFoldDB" id="A0A972FSE8"/>
<name>A0A972FSE8_9FLAO</name>
<gene>
    <name evidence="1" type="ORF">G6047_10720</name>
</gene>
<proteinExistence type="predicted"/>
<reference evidence="1" key="1">
    <citation type="submission" date="2020-02" db="EMBL/GenBank/DDBJ databases">
        <title>Flavobacterium sp. genome.</title>
        <authorList>
            <person name="Jung H.S."/>
            <person name="Baek J.H."/>
            <person name="Jeon C.O."/>
        </authorList>
    </citation>
    <scope>NUCLEOTIDE SEQUENCE</scope>
    <source>
        <strain evidence="1">SE-s28</strain>
    </source>
</reference>
<comment type="caution">
    <text evidence="1">The sequence shown here is derived from an EMBL/GenBank/DDBJ whole genome shotgun (WGS) entry which is preliminary data.</text>
</comment>
<dbReference type="Proteomes" id="UP000712080">
    <property type="component" value="Unassembled WGS sequence"/>
</dbReference>
<keyword evidence="2" id="KW-1185">Reference proteome</keyword>
<accession>A0A972FSE8</accession>
<evidence type="ECO:0000313" key="1">
    <source>
        <dbReference type="EMBL" id="NMH28504.1"/>
    </source>
</evidence>
<dbReference type="RefSeq" id="WP_169527616.1">
    <property type="nucleotide sequence ID" value="NZ_JAAMPU010000106.1"/>
</dbReference>